<dbReference type="Proteomes" id="UP000294911">
    <property type="component" value="Unassembled WGS sequence"/>
</dbReference>
<dbReference type="Pfam" id="PF05845">
    <property type="entry name" value="PhnH"/>
    <property type="match status" value="1"/>
</dbReference>
<comment type="caution">
    <text evidence="1">The sequence shown here is derived from an EMBL/GenBank/DDBJ whole genome shotgun (WGS) entry which is preliminary data.</text>
</comment>
<dbReference type="InterPro" id="IPR008772">
    <property type="entry name" value="Phosphonate_metab_PhnH"/>
</dbReference>
<keyword evidence="2" id="KW-1185">Reference proteome</keyword>
<evidence type="ECO:0000313" key="2">
    <source>
        <dbReference type="Proteomes" id="UP000294911"/>
    </source>
</evidence>
<sequence length="204" mass="20978">MTGVLDVDRTVAERVARANLLPDDAQRVFRAVLDALSRPGQVQRLATDPASELPPVLLPVLALADLGTGVYVRHEDPHWVDVVRVVTNAPIADLGSARLVAAEGTLSATELAALPRGSASAPEHGALVALAVSDVDGGATRWQLSGPGVPGELRVSLAGVGSDLLAARDVAVAGYPAGIDLLLVAPDGRMVGLPRTTAVTELED</sequence>
<organism evidence="1 2">
    <name type="scientific">Tamaricihabitans halophyticus</name>
    <dbReference type="NCBI Taxonomy" id="1262583"/>
    <lineage>
        <taxon>Bacteria</taxon>
        <taxon>Bacillati</taxon>
        <taxon>Actinomycetota</taxon>
        <taxon>Actinomycetes</taxon>
        <taxon>Pseudonocardiales</taxon>
        <taxon>Pseudonocardiaceae</taxon>
        <taxon>Tamaricihabitans</taxon>
    </lineage>
</organism>
<dbReference type="SUPFAM" id="SSF159709">
    <property type="entry name" value="PhnH-like"/>
    <property type="match status" value="1"/>
</dbReference>
<dbReference type="EMBL" id="SLXQ01000004">
    <property type="protein sequence ID" value="TCP53612.1"/>
    <property type="molecule type" value="Genomic_DNA"/>
</dbReference>
<dbReference type="GO" id="GO:0019634">
    <property type="term" value="P:organic phosphonate metabolic process"/>
    <property type="evidence" value="ECO:0007669"/>
    <property type="project" value="InterPro"/>
</dbReference>
<gene>
    <name evidence="1" type="ORF">EV191_104179</name>
</gene>
<protein>
    <submittedName>
        <fullName evidence="1">Alpha-D-ribose 1-methylphosphonate 5-triphosphate synthase subunit PhnH</fullName>
    </submittedName>
</protein>
<dbReference type="RefSeq" id="WP_165912946.1">
    <property type="nucleotide sequence ID" value="NZ_SLXQ01000004.1"/>
</dbReference>
<accession>A0A4R2QUE6</accession>
<dbReference type="NCBIfam" id="TIGR03292">
    <property type="entry name" value="PhnH_redo"/>
    <property type="match status" value="1"/>
</dbReference>
<dbReference type="Gene3D" id="3.40.50.11310">
    <property type="entry name" value="Bacterial phosphonate metabolism protein PhnH"/>
    <property type="match status" value="1"/>
</dbReference>
<evidence type="ECO:0000313" key="1">
    <source>
        <dbReference type="EMBL" id="TCP53612.1"/>
    </source>
</evidence>
<dbReference type="InterPro" id="IPR038058">
    <property type="entry name" value="PhnH-like_sp"/>
</dbReference>
<dbReference type="AlphaFoldDB" id="A0A4R2QUE6"/>
<name>A0A4R2QUE6_9PSEU</name>
<reference evidence="1 2" key="1">
    <citation type="submission" date="2019-03" db="EMBL/GenBank/DDBJ databases">
        <title>Genomic Encyclopedia of Type Strains, Phase IV (KMG-IV): sequencing the most valuable type-strain genomes for metagenomic binning, comparative biology and taxonomic classification.</title>
        <authorList>
            <person name="Goeker M."/>
        </authorList>
    </citation>
    <scope>NUCLEOTIDE SEQUENCE [LARGE SCALE GENOMIC DNA]</scope>
    <source>
        <strain evidence="1 2">DSM 45765</strain>
    </source>
</reference>
<proteinExistence type="predicted"/>